<accession>A0ABQ9HX39</accession>
<feature type="region of interest" description="Disordered" evidence="1">
    <location>
        <begin position="1"/>
        <end position="73"/>
    </location>
</feature>
<dbReference type="SUPFAM" id="SSF57903">
    <property type="entry name" value="FYVE/PHD zinc finger"/>
    <property type="match status" value="1"/>
</dbReference>
<proteinExistence type="predicted"/>
<feature type="compositionally biased region" description="Basic residues" evidence="1">
    <location>
        <begin position="60"/>
        <end position="70"/>
    </location>
</feature>
<evidence type="ECO:0000313" key="2">
    <source>
        <dbReference type="EMBL" id="KAJ8888945.1"/>
    </source>
</evidence>
<dbReference type="Proteomes" id="UP001159363">
    <property type="component" value="Chromosome 3"/>
</dbReference>
<dbReference type="CDD" id="cd15517">
    <property type="entry name" value="PHD_TCF19_like"/>
    <property type="match status" value="1"/>
</dbReference>
<dbReference type="EMBL" id="JARBHB010000003">
    <property type="protein sequence ID" value="KAJ8888945.1"/>
    <property type="molecule type" value="Genomic_DNA"/>
</dbReference>
<gene>
    <name evidence="2" type="ORF">PR048_008439</name>
</gene>
<name>A0ABQ9HX39_9NEOP</name>
<keyword evidence="3" id="KW-1185">Reference proteome</keyword>
<organism evidence="2 3">
    <name type="scientific">Dryococelus australis</name>
    <dbReference type="NCBI Taxonomy" id="614101"/>
    <lineage>
        <taxon>Eukaryota</taxon>
        <taxon>Metazoa</taxon>
        <taxon>Ecdysozoa</taxon>
        <taxon>Arthropoda</taxon>
        <taxon>Hexapoda</taxon>
        <taxon>Insecta</taxon>
        <taxon>Pterygota</taxon>
        <taxon>Neoptera</taxon>
        <taxon>Polyneoptera</taxon>
        <taxon>Phasmatodea</taxon>
        <taxon>Verophasmatodea</taxon>
        <taxon>Anareolatae</taxon>
        <taxon>Phasmatidae</taxon>
        <taxon>Eurycanthinae</taxon>
        <taxon>Dryococelus</taxon>
    </lineage>
</organism>
<reference evidence="2 3" key="1">
    <citation type="submission" date="2023-02" db="EMBL/GenBank/DDBJ databases">
        <title>LHISI_Scaffold_Assembly.</title>
        <authorList>
            <person name="Stuart O.P."/>
            <person name="Cleave R."/>
            <person name="Magrath M.J.L."/>
            <person name="Mikheyev A.S."/>
        </authorList>
    </citation>
    <scope>NUCLEOTIDE SEQUENCE [LARGE SCALE GENOMIC DNA]</scope>
    <source>
        <strain evidence="2">Daus_M_001</strain>
        <tissue evidence="2">Leg muscle</tissue>
    </source>
</reference>
<dbReference type="Gene3D" id="3.30.40.10">
    <property type="entry name" value="Zinc/RING finger domain, C3HC4 (zinc finger)"/>
    <property type="match status" value="1"/>
</dbReference>
<protein>
    <submittedName>
        <fullName evidence="2">Uncharacterized protein</fullName>
    </submittedName>
</protein>
<comment type="caution">
    <text evidence="2">The sequence shown here is derived from an EMBL/GenBank/DDBJ whole genome shotgun (WGS) entry which is preliminary data.</text>
</comment>
<feature type="compositionally biased region" description="Basic and acidic residues" evidence="1">
    <location>
        <begin position="44"/>
        <end position="59"/>
    </location>
</feature>
<evidence type="ECO:0000256" key="1">
    <source>
        <dbReference type="SAM" id="MobiDB-lite"/>
    </source>
</evidence>
<dbReference type="InterPro" id="IPR013083">
    <property type="entry name" value="Znf_RING/FYVE/PHD"/>
</dbReference>
<feature type="compositionally biased region" description="Low complexity" evidence="1">
    <location>
        <begin position="8"/>
        <end position="20"/>
    </location>
</feature>
<evidence type="ECO:0000313" key="3">
    <source>
        <dbReference type="Proteomes" id="UP001159363"/>
    </source>
</evidence>
<sequence>MPSTSQALLEELSPLPNSSNANFTARKRRGAHGKILTSTPYKAQLEEKRSDLQSGDKKKVVNKGIKRKKEGKPVGKSASMIKKVLKFNENNGQVNCIIFGVHFDEDWIQCNVCKGWAHENCANLESVPLFYKRDRHSNLVERGSTEAIQKSQDARFEIPLHQNNIRNSNHHWPSEMVYYLHACMTANKERKLSDMCIARCVAATADVVAYCAPAQVSSVFSRGSGRLFLLDGDSFLVDALVAPLATYSCCGVVRCYRLFAMSVTPRFKWDARRQLHPSLYRYSQSATSLSRPLVALPAPKSEWKVVPSSFCGHCPNSVKALLGRIPGVEEEGVVAESAQVANSEDQRVAAVAIFRREAEITAEGSSFVSDVRQQVSYLPKLPTCRHGNQRLKAPPQLKLFRWSDPEGSAHPETRRERQGNNQNILAKINLRNSILPRMGAQGARQSYLACMVAHLCKSPCVPRVTARKVLTRSFARLSGKRCGAGSNDKYTAAPSCPPIMCLATTALEGSCKSHCFPPCRMLILEHYNVLQHFDASRLCKECFNPRDLTSLFQADTGVVSASLHTMCRNGKTFKGTGRSEILMENPMLRPYWMKSREYWDANFEERYKARKQKWPELPLKGFPSKFGAFAASRTTCPESSGVADGCSVRARLESLFPGSAHRVERHASTRRDDPVAGATLSDVIPTAFYPARDARVLVHAPPRENATHVVSHAGILLDKRIDGRQIVVSRFQLTDEKTDGRLTVGLRRMVVSPA</sequence>
<dbReference type="InterPro" id="IPR011011">
    <property type="entry name" value="Znf_FYVE_PHD"/>
</dbReference>